<dbReference type="PANTHER" id="PTHR37337:SF1">
    <property type="entry name" value="COILED-COIL DOMAIN-CONTAINING GLUTAMATE-RICH PROTEIN 1"/>
    <property type="match status" value="1"/>
</dbReference>
<feature type="compositionally biased region" description="Basic residues" evidence="1">
    <location>
        <begin position="30"/>
        <end position="47"/>
    </location>
</feature>
<accession>M3Z4T8</accession>
<evidence type="ECO:0000256" key="1">
    <source>
        <dbReference type="SAM" id="MobiDB-lite"/>
    </source>
</evidence>
<dbReference type="PANTHER" id="PTHR37337">
    <property type="entry name" value="COILED-COIL DOMAIN-CONTAINING GLUTAMATE-RICH PROTEIN 1"/>
    <property type="match status" value="1"/>
</dbReference>
<dbReference type="Ensembl" id="ENSMPUT00000018872.1">
    <property type="protein sequence ID" value="ENSMPUP00000018600.1"/>
    <property type="gene ID" value="ENSMPUG00000018720.1"/>
</dbReference>
<dbReference type="InterPro" id="IPR052696">
    <property type="entry name" value="Coiled-coil_domain"/>
</dbReference>
<name>M3Z4T8_MUSPF</name>
<feature type="compositionally biased region" description="Low complexity" evidence="1">
    <location>
        <begin position="211"/>
        <end position="223"/>
    </location>
</feature>
<dbReference type="Proteomes" id="UP000000715">
    <property type="component" value="Unplaced"/>
</dbReference>
<gene>
    <name evidence="2 4" type="primary">CCER1</name>
</gene>
<dbReference type="eggNOG" id="ENOG502S11C">
    <property type="taxonomic scope" value="Eukaryota"/>
</dbReference>
<dbReference type="GeneTree" id="ENSGT00730000111529"/>
<dbReference type="EMBL" id="AEYP01024763">
    <property type="status" value="NOT_ANNOTATED_CDS"/>
    <property type="molecule type" value="Genomic_DNA"/>
</dbReference>
<feature type="region of interest" description="Disordered" evidence="1">
    <location>
        <begin position="202"/>
        <end position="386"/>
    </location>
</feature>
<dbReference type="RefSeq" id="XP_004748616.1">
    <property type="nucleotide sequence ID" value="XM_004748559.3"/>
</dbReference>
<dbReference type="KEGG" id="mpuf:101685165"/>
<dbReference type="HOGENOM" id="CLU_794441_0_0_1"/>
<evidence type="ECO:0000313" key="2">
    <source>
        <dbReference type="Ensembl" id="ENSMPUP00000018600.1"/>
    </source>
</evidence>
<reference evidence="2" key="1">
    <citation type="submission" date="2024-06" db="UniProtKB">
        <authorList>
            <consortium name="Ensembl"/>
        </authorList>
    </citation>
    <scope>IDENTIFICATION</scope>
</reference>
<dbReference type="InterPro" id="IPR027889">
    <property type="entry name" value="CCER1"/>
</dbReference>
<organism evidence="2">
    <name type="scientific">Mustela putorius furo</name>
    <name type="common">European domestic ferret</name>
    <name type="synonym">Mustela furo</name>
    <dbReference type="NCBI Taxonomy" id="9669"/>
    <lineage>
        <taxon>Eukaryota</taxon>
        <taxon>Metazoa</taxon>
        <taxon>Chordata</taxon>
        <taxon>Craniata</taxon>
        <taxon>Vertebrata</taxon>
        <taxon>Euteleostomi</taxon>
        <taxon>Mammalia</taxon>
        <taxon>Eutheria</taxon>
        <taxon>Laurasiatheria</taxon>
        <taxon>Carnivora</taxon>
        <taxon>Caniformia</taxon>
        <taxon>Musteloidea</taxon>
        <taxon>Mustelidae</taxon>
        <taxon>Mustelinae</taxon>
        <taxon>Mustela</taxon>
    </lineage>
</organism>
<feature type="compositionally biased region" description="Basic residues" evidence="1">
    <location>
        <begin position="135"/>
        <end position="156"/>
    </location>
</feature>
<dbReference type="GeneID" id="101685165"/>
<sequence>MTQTLDNREDPLNLGGGWASSVPLGTWSTCHRRRRGAPINQRRHRYGPKSEYEPPRKQPKQQHGPGPWFQPPRRPYWAVYSNWGRWGEPWRPPPAGFWKPPGQVQVIRVFGVHPLCLCCCSCCRGPWNPGWARPPGRKKRWGRRGRGLRRHPRRSFPRSPPVDLSTLLRPVNLYGWRAPGMRAPRNTTQFIMNQIYEDMRQQEKLERQQEALRAQQAQARDAASPGGSSGNDAPPSGGEEETQPRETLYPFAQNPSLGFSPDPDEEHGFPAAQSGEEEDDDDERREEEECDEEECDEEECDGREEESEEEEEEESEEEEEEEEEEESEEEEEEEAEARDEEEVEDADCAEEGEEDEEEEEEEDDIEEEEEGMEEEEPREEENPLPLEMPLSFLVGAEEERENFINCPYLSPKQMIPKVPQEALLMVDDINC</sequence>
<dbReference type="GO" id="GO:0005634">
    <property type="term" value="C:nucleus"/>
    <property type="evidence" value="ECO:0007669"/>
    <property type="project" value="Ensembl"/>
</dbReference>
<dbReference type="AlphaFoldDB" id="M3Z4T8"/>
<proteinExistence type="predicted"/>
<keyword evidence="3" id="KW-1185">Reference proteome</keyword>
<evidence type="ECO:0000313" key="4">
    <source>
        <dbReference type="RefSeq" id="XP_004748616.1"/>
    </source>
</evidence>
<dbReference type="GO" id="GO:0035092">
    <property type="term" value="P:sperm DNA condensation"/>
    <property type="evidence" value="ECO:0007669"/>
    <property type="project" value="Ensembl"/>
</dbReference>
<dbReference type="CTD" id="196477"/>
<evidence type="ECO:0000313" key="3">
    <source>
        <dbReference type="Proteomes" id="UP000000715"/>
    </source>
</evidence>
<reference evidence="4" key="2">
    <citation type="submission" date="2025-04" db="UniProtKB">
        <authorList>
            <consortium name="RefSeq"/>
        </authorList>
    </citation>
    <scope>IDENTIFICATION</scope>
    <source>
        <tissue evidence="4">Brain</tissue>
    </source>
</reference>
<dbReference type="STRING" id="9669.ENSMPUP00000018600"/>
<dbReference type="OrthoDB" id="9451863at2759"/>
<feature type="compositionally biased region" description="Basic and acidic residues" evidence="1">
    <location>
        <begin position="1"/>
        <end position="11"/>
    </location>
</feature>
<protein>
    <submittedName>
        <fullName evidence="4">Coiled-coil domain-containing glutamate-rich protein 1</fullName>
    </submittedName>
    <submittedName>
        <fullName evidence="2">Coiled-coil glutamate rich protein 1</fullName>
    </submittedName>
</protein>
<dbReference type="OMA" id="PLCFCCC"/>
<feature type="region of interest" description="Disordered" evidence="1">
    <location>
        <begin position="1"/>
        <end position="70"/>
    </location>
</feature>
<dbReference type="Pfam" id="PF15482">
    <property type="entry name" value="CCER1"/>
    <property type="match status" value="1"/>
</dbReference>
<feature type="region of interest" description="Disordered" evidence="1">
    <location>
        <begin position="134"/>
        <end position="162"/>
    </location>
</feature>
<feature type="compositionally biased region" description="Acidic residues" evidence="1">
    <location>
        <begin position="275"/>
        <end position="379"/>
    </location>
</feature>